<evidence type="ECO:0000313" key="2">
    <source>
        <dbReference type="Proteomes" id="UP000001422"/>
    </source>
</evidence>
<reference evidence="1 2" key="1">
    <citation type="journal article" date="2003" name="Nature">
        <title>The genome of a motile marine Synechococcus.</title>
        <authorList>
            <person name="Palenik B."/>
            <person name="Brahamsha B."/>
            <person name="Larimer F."/>
            <person name="Land M."/>
            <person name="Hauser L."/>
            <person name="Chain P."/>
            <person name="Lamerdin J."/>
            <person name="Regala W."/>
            <person name="Allen E.A."/>
            <person name="McCarren J."/>
            <person name="Paulsen I."/>
            <person name="Dufresne A."/>
            <person name="Partensky F."/>
            <person name="Webb E."/>
            <person name="Waterbury J."/>
        </authorList>
    </citation>
    <scope>NUCLEOTIDE SEQUENCE [LARGE SCALE GENOMIC DNA]</scope>
    <source>
        <strain evidence="1 2">WH8102</strain>
    </source>
</reference>
<protein>
    <submittedName>
        <fullName evidence="1">Uncharacterized protein</fullName>
    </submittedName>
</protein>
<evidence type="ECO:0000313" key="1">
    <source>
        <dbReference type="EMBL" id="CAE08047.1"/>
    </source>
</evidence>
<dbReference type="EMBL" id="BX569693">
    <property type="protein sequence ID" value="CAE08047.1"/>
    <property type="molecule type" value="Genomic_DNA"/>
</dbReference>
<sequence length="157" mass="17356">MMPIPFLLLLAAWLGVGTVQGGAWCDDQQAGIGSYDPQRSEIALCTERIRSKGRSIDEVVRHELFHAVQHLFGRDGRSFLNDSQITVLVHRFMDDREVMAVISLYPSDEINSELEARLMSRLVPNEVIGGALLAGRLVQQAPQQGPIGSLRAYLLGD</sequence>
<name>Q7U609_PARMW</name>
<dbReference type="HOGENOM" id="CLU_1721456_0_0_3"/>
<dbReference type="AlphaFoldDB" id="Q7U609"/>
<dbReference type="Proteomes" id="UP000001422">
    <property type="component" value="Chromosome"/>
</dbReference>
<organism evidence="1 2">
    <name type="scientific">Parasynechococcus marenigrum (strain WH8102)</name>
    <dbReference type="NCBI Taxonomy" id="84588"/>
    <lineage>
        <taxon>Bacteria</taxon>
        <taxon>Bacillati</taxon>
        <taxon>Cyanobacteriota</taxon>
        <taxon>Cyanophyceae</taxon>
        <taxon>Synechococcales</taxon>
        <taxon>Prochlorococcaceae</taxon>
        <taxon>Parasynechococcus</taxon>
        <taxon>Parasynechococcus marenigrum</taxon>
    </lineage>
</organism>
<proteinExistence type="predicted"/>
<dbReference type="eggNOG" id="ENOG5030S7X">
    <property type="taxonomic scope" value="Bacteria"/>
</dbReference>
<accession>Q7U609</accession>
<dbReference type="KEGG" id="syw:SYNW1532"/>
<keyword evidence="2" id="KW-1185">Reference proteome</keyword>
<gene>
    <name evidence="1" type="ordered locus">SYNW1532</name>
</gene>